<dbReference type="Pfam" id="PF15181">
    <property type="entry name" value="SMRP1"/>
    <property type="match status" value="2"/>
</dbReference>
<dbReference type="InterPro" id="IPR028195">
    <property type="entry name" value="SPMIP6"/>
</dbReference>
<dbReference type="PANTHER" id="PTHR35664">
    <property type="entry name" value="SPERMATID-SPECIFIC MANCHETTE-RELATED PROTEIN 1"/>
    <property type="match status" value="1"/>
</dbReference>
<dbReference type="Proteomes" id="UP000053369">
    <property type="component" value="Unassembled WGS sequence"/>
</dbReference>
<name>A0A091SGQ6_9AVES</name>
<proteinExistence type="predicted"/>
<dbReference type="GO" id="GO:0002177">
    <property type="term" value="C:manchette"/>
    <property type="evidence" value="ECO:0007669"/>
    <property type="project" value="TreeGrafter"/>
</dbReference>
<dbReference type="PANTHER" id="PTHR35664:SF1">
    <property type="entry name" value="SPERMATID-SPECIFIC MANCHETTE-RELATED PROTEIN 1"/>
    <property type="match status" value="1"/>
</dbReference>
<evidence type="ECO:0000313" key="2">
    <source>
        <dbReference type="Proteomes" id="UP000053369"/>
    </source>
</evidence>
<dbReference type="AlphaFoldDB" id="A0A091SGQ6"/>
<gene>
    <name evidence="1" type="ORF">N332_00562</name>
</gene>
<sequence length="246" mass="27878">MFLFSKKHKTPVSTYTDSYCPPCSVKKTIQDNVSREFWKENNFVTEVNATGRGNLGISTPSQLWILSARQREGEQSGCPPASSAPQDTPVYCMENNMENWRTTPFSSTAWNKHCSCLSRLPKETRMETYLYRVPMMHPPKPTCLNPCEREAIATTLRRLSCPALPSLQPVYTMSTKGAFQGYYSPCSGRHYCLQGMDYYVDRDPAIRKHLNALAERPDNSMLQLQPWSSSLDNCPLPPAILLIPEP</sequence>
<dbReference type="GO" id="GO:0043014">
    <property type="term" value="F:alpha-tubulin binding"/>
    <property type="evidence" value="ECO:0007669"/>
    <property type="project" value="TreeGrafter"/>
</dbReference>
<accession>A0A091SGQ6</accession>
<evidence type="ECO:0000313" key="1">
    <source>
        <dbReference type="EMBL" id="KFQ39415.1"/>
    </source>
</evidence>
<dbReference type="EMBL" id="KK819161">
    <property type="protein sequence ID" value="KFQ39415.1"/>
    <property type="molecule type" value="Genomic_DNA"/>
</dbReference>
<dbReference type="GO" id="GO:0048471">
    <property type="term" value="C:perinuclear region of cytoplasm"/>
    <property type="evidence" value="ECO:0007669"/>
    <property type="project" value="TreeGrafter"/>
</dbReference>
<reference evidence="1 2" key="1">
    <citation type="submission" date="2014-04" db="EMBL/GenBank/DDBJ databases">
        <title>Genome evolution of avian class.</title>
        <authorList>
            <person name="Zhang G."/>
            <person name="Li C."/>
        </authorList>
    </citation>
    <scope>NUCLEOTIDE SEQUENCE [LARGE SCALE GENOMIC DNA]</scope>
    <source>
        <strain evidence="1">BGI_N332</strain>
    </source>
</reference>
<keyword evidence="2" id="KW-1185">Reference proteome</keyword>
<organism evidence="1 2">
    <name type="scientific">Mesitornis unicolor</name>
    <name type="common">brown roatelo</name>
    <dbReference type="NCBI Taxonomy" id="54374"/>
    <lineage>
        <taxon>Eukaryota</taxon>
        <taxon>Metazoa</taxon>
        <taxon>Chordata</taxon>
        <taxon>Craniata</taxon>
        <taxon>Vertebrata</taxon>
        <taxon>Euteleostomi</taxon>
        <taxon>Archelosauria</taxon>
        <taxon>Archosauria</taxon>
        <taxon>Dinosauria</taxon>
        <taxon>Saurischia</taxon>
        <taxon>Theropoda</taxon>
        <taxon>Coelurosauria</taxon>
        <taxon>Aves</taxon>
        <taxon>Neognathae</taxon>
        <taxon>Neoaves</taxon>
        <taxon>Columbimorphae</taxon>
        <taxon>Mesitornithiformes</taxon>
        <taxon>Mesitornithidae</taxon>
        <taxon>Mesitornis</taxon>
    </lineage>
</organism>
<protein>
    <submittedName>
        <fullName evidence="1">Spermatid-specific manchette-related protein 1</fullName>
    </submittedName>
</protein>